<evidence type="ECO:0000259" key="3">
    <source>
        <dbReference type="PROSITE" id="PS00028"/>
    </source>
</evidence>
<dbReference type="Gene3D" id="3.30.160.60">
    <property type="entry name" value="Classic Zinc Finger"/>
    <property type="match status" value="2"/>
</dbReference>
<protein>
    <recommendedName>
        <fullName evidence="1">HVA22-like protein</fullName>
    </recommendedName>
</protein>
<evidence type="ECO:0000256" key="1">
    <source>
        <dbReference type="RuleBase" id="RU362006"/>
    </source>
</evidence>
<evidence type="ECO:0000256" key="2">
    <source>
        <dbReference type="SAM" id="MobiDB-lite"/>
    </source>
</evidence>
<dbReference type="SUPFAM" id="SSF57667">
    <property type="entry name" value="beta-beta-alpha zinc fingers"/>
    <property type="match status" value="2"/>
</dbReference>
<reference evidence="4 5" key="1">
    <citation type="submission" date="2017-09" db="EMBL/GenBank/DDBJ databases">
        <title>WGS assembly of Aquilegia coerulea Goldsmith.</title>
        <authorList>
            <person name="Hodges S."/>
            <person name="Kramer E."/>
            <person name="Nordborg M."/>
            <person name="Tomkins J."/>
            <person name="Borevitz J."/>
            <person name="Derieg N."/>
            <person name="Yan J."/>
            <person name="Mihaltcheva S."/>
            <person name="Hayes R.D."/>
            <person name="Rokhsar D."/>
        </authorList>
    </citation>
    <scope>NUCLEOTIDE SEQUENCE [LARGE SCALE GENOMIC DNA]</scope>
    <source>
        <strain evidence="5">cv. Goldsmith</strain>
    </source>
</reference>
<dbReference type="GO" id="GO:0016020">
    <property type="term" value="C:membrane"/>
    <property type="evidence" value="ECO:0007669"/>
    <property type="project" value="UniProtKB-SubCell"/>
</dbReference>
<dbReference type="InterPro" id="IPR003604">
    <property type="entry name" value="Matrin/U1-like-C_Znf_C2H2"/>
</dbReference>
<dbReference type="SMART" id="SM00355">
    <property type="entry name" value="ZnF_C2H2"/>
    <property type="match status" value="2"/>
</dbReference>
<dbReference type="GO" id="GO:0008270">
    <property type="term" value="F:zinc ion binding"/>
    <property type="evidence" value="ECO:0007669"/>
    <property type="project" value="InterPro"/>
</dbReference>
<keyword evidence="5" id="KW-1185">Reference proteome</keyword>
<proteinExistence type="inferred from homology"/>
<dbReference type="Proteomes" id="UP000230069">
    <property type="component" value="Unassembled WGS sequence"/>
</dbReference>
<gene>
    <name evidence="4" type="ORF">AQUCO_01000241v1</name>
</gene>
<dbReference type="EMBL" id="KZ305027">
    <property type="protein sequence ID" value="PIA52230.1"/>
    <property type="molecule type" value="Genomic_DNA"/>
</dbReference>
<keyword evidence="1" id="KW-0472">Membrane</keyword>
<name>A0A2G5E928_AQUCA</name>
<dbReference type="SMART" id="SM00451">
    <property type="entry name" value="ZnF_U1"/>
    <property type="match status" value="2"/>
</dbReference>
<comment type="subcellular location">
    <subcellularLocation>
        <location evidence="1">Membrane</location>
        <topology evidence="1">Multi-pass membrane protein</topology>
    </subcellularLocation>
</comment>
<dbReference type="InterPro" id="IPR036236">
    <property type="entry name" value="Znf_C2H2_sf"/>
</dbReference>
<keyword evidence="1" id="KW-0812">Transmembrane</keyword>
<dbReference type="Pfam" id="PF12874">
    <property type="entry name" value="zf-met"/>
    <property type="match status" value="2"/>
</dbReference>
<dbReference type="GO" id="GO:0003676">
    <property type="term" value="F:nucleic acid binding"/>
    <property type="evidence" value="ECO:0007669"/>
    <property type="project" value="InterPro"/>
</dbReference>
<sequence>MGFVDFLKLLVRSFDVLGWPVITIVYPLYASIQAIETNLHSENRRWLTYWVLCGLIMLFELTCARFIEWLPFWPYVKLMTTCWLAVPHFNGAGYVYNHFVRPCFSVNPQAVNNLARPGQEEFHIGESDNFLVVADRYVQEKGSEALEKLIFDEVKCEGPNYSKEQNGFRADMKNEEAETFDRVDLIVPIATRTCKSVAIAEKKILLGSELKDGSTAHCGSSVPMKAQKEWTCALCQVCTSSELVLQKHFEGKKHKAKEKEIEKTMAVKSRVTSTSNSKRSDRPKVTSYPNSRKTSESNCRVTQNVGLLSPAPKDKHVKDCVENRVGVTETRGQSIRKSQSNVNSYTKPSNLWCDKCRVKCSSSSNLIDHLRGMKHLARLQEEARGGIVQDFK</sequence>
<dbReference type="OrthoDB" id="434647at2759"/>
<keyword evidence="1" id="KW-1133">Transmembrane helix</keyword>
<feature type="compositionally biased region" description="Polar residues" evidence="2">
    <location>
        <begin position="287"/>
        <end position="298"/>
    </location>
</feature>
<dbReference type="STRING" id="218851.A0A2G5E928"/>
<feature type="domain" description="C2H2-type" evidence="3">
    <location>
        <begin position="353"/>
        <end position="375"/>
    </location>
</feature>
<feature type="transmembrane region" description="Helical" evidence="1">
    <location>
        <begin position="47"/>
        <end position="67"/>
    </location>
</feature>
<dbReference type="Pfam" id="PF03134">
    <property type="entry name" value="TB2_DP1_HVA22"/>
    <property type="match status" value="1"/>
</dbReference>
<dbReference type="InParanoid" id="A0A2G5E928"/>
<dbReference type="PANTHER" id="PTHR12300">
    <property type="entry name" value="HVA22-LIKE PROTEINS"/>
    <property type="match status" value="1"/>
</dbReference>
<dbReference type="PANTHER" id="PTHR12300:SF43">
    <property type="entry name" value="HVA22-LIKE PROTEIN"/>
    <property type="match status" value="1"/>
</dbReference>
<dbReference type="AlphaFoldDB" id="A0A2G5E928"/>
<dbReference type="InterPro" id="IPR013087">
    <property type="entry name" value="Znf_C2H2_type"/>
</dbReference>
<feature type="transmembrane region" description="Helical" evidence="1">
    <location>
        <begin position="16"/>
        <end position="35"/>
    </location>
</feature>
<evidence type="ECO:0000313" key="5">
    <source>
        <dbReference type="Proteomes" id="UP000230069"/>
    </source>
</evidence>
<comment type="similarity">
    <text evidence="1">Belongs to the DP1 family.</text>
</comment>
<accession>A0A2G5E928</accession>
<dbReference type="PROSITE" id="PS00028">
    <property type="entry name" value="ZINC_FINGER_C2H2_1"/>
    <property type="match status" value="1"/>
</dbReference>
<organism evidence="4 5">
    <name type="scientific">Aquilegia coerulea</name>
    <name type="common">Rocky mountain columbine</name>
    <dbReference type="NCBI Taxonomy" id="218851"/>
    <lineage>
        <taxon>Eukaryota</taxon>
        <taxon>Viridiplantae</taxon>
        <taxon>Streptophyta</taxon>
        <taxon>Embryophyta</taxon>
        <taxon>Tracheophyta</taxon>
        <taxon>Spermatophyta</taxon>
        <taxon>Magnoliopsida</taxon>
        <taxon>Ranunculales</taxon>
        <taxon>Ranunculaceae</taxon>
        <taxon>Thalictroideae</taxon>
        <taxon>Aquilegia</taxon>
    </lineage>
</organism>
<feature type="region of interest" description="Disordered" evidence="2">
    <location>
        <begin position="266"/>
        <end position="298"/>
    </location>
</feature>
<evidence type="ECO:0000313" key="4">
    <source>
        <dbReference type="EMBL" id="PIA52230.1"/>
    </source>
</evidence>
<dbReference type="InterPro" id="IPR004345">
    <property type="entry name" value="TB2_DP1_HVA22"/>
</dbReference>